<evidence type="ECO:0000313" key="3">
    <source>
        <dbReference type="Proteomes" id="UP000066042"/>
    </source>
</evidence>
<dbReference type="GeneID" id="26137457"/>
<dbReference type="PATRIC" id="fig|55802.8.peg.2219"/>
<name>A0A0S1XEA6_THEBA</name>
<feature type="transmembrane region" description="Helical" evidence="1">
    <location>
        <begin position="123"/>
        <end position="143"/>
    </location>
</feature>
<reference evidence="2 3" key="1">
    <citation type="journal article" date="2016" name="Genome Announc.">
        <title>Complete genome sequence of the hyperthermophilic and piezophilic archaeon Thermococcus barophilus Ch5, capable of growth at the expense of hydrogenogenesis from carbon monoxide and formate.</title>
        <authorList>
            <person name="Oger P."/>
            <person name="Sokolova T.G."/>
            <person name="Kozhevnikova D.A."/>
            <person name="Taranov E.A."/>
            <person name="Vannier P."/>
            <person name="Lee H.S."/>
            <person name="Kwon K.K."/>
            <person name="Kang S.G."/>
            <person name="Lee J.H."/>
            <person name="Bonch-Osmolovskaya E.A."/>
            <person name="Lebedinsky A.V."/>
        </authorList>
    </citation>
    <scope>NUCLEOTIDE SEQUENCE [LARGE SCALE GENOMIC DNA]</scope>
    <source>
        <strain evidence="3">Ch5</strain>
    </source>
</reference>
<dbReference type="STRING" id="55802.TBCH5v1_2237"/>
<gene>
    <name evidence="2" type="ORF">TBCH5v1_2237</name>
</gene>
<accession>A0A0S1XEA6</accession>
<evidence type="ECO:0000313" key="2">
    <source>
        <dbReference type="EMBL" id="ALM76134.1"/>
    </source>
</evidence>
<dbReference type="RefSeq" id="WP_056934579.1">
    <property type="nucleotide sequence ID" value="NZ_CP013050.1"/>
</dbReference>
<feature type="transmembrane region" description="Helical" evidence="1">
    <location>
        <begin position="172"/>
        <end position="191"/>
    </location>
</feature>
<feature type="transmembrane region" description="Helical" evidence="1">
    <location>
        <begin position="21"/>
        <end position="43"/>
    </location>
</feature>
<protein>
    <submittedName>
        <fullName evidence="2">Uncharacterized protein</fullName>
    </submittedName>
</protein>
<evidence type="ECO:0000256" key="1">
    <source>
        <dbReference type="SAM" id="Phobius"/>
    </source>
</evidence>
<feature type="transmembrane region" description="Helical" evidence="1">
    <location>
        <begin position="49"/>
        <end position="70"/>
    </location>
</feature>
<dbReference type="Proteomes" id="UP000066042">
    <property type="component" value="Chromosome"/>
</dbReference>
<feature type="transmembrane region" description="Helical" evidence="1">
    <location>
        <begin position="150"/>
        <end position="166"/>
    </location>
</feature>
<organism evidence="2 3">
    <name type="scientific">Thermococcus barophilus</name>
    <dbReference type="NCBI Taxonomy" id="55802"/>
    <lineage>
        <taxon>Archaea</taxon>
        <taxon>Methanobacteriati</taxon>
        <taxon>Methanobacteriota</taxon>
        <taxon>Thermococci</taxon>
        <taxon>Thermococcales</taxon>
        <taxon>Thermococcaceae</taxon>
        <taxon>Thermococcus</taxon>
    </lineage>
</organism>
<keyword evidence="1" id="KW-1133">Transmembrane helix</keyword>
<dbReference type="EMBL" id="CP013050">
    <property type="protein sequence ID" value="ALM76134.1"/>
    <property type="molecule type" value="Genomic_DNA"/>
</dbReference>
<keyword evidence="1" id="KW-0812">Transmembrane</keyword>
<dbReference type="AlphaFoldDB" id="A0A0S1XEA6"/>
<keyword evidence="1" id="KW-0472">Membrane</keyword>
<proteinExistence type="predicted"/>
<sequence>MKEIEELKNMLGKVEGKLIAAAKMYAAMNFSFWLFIMAGFYVLLELVNFKGIGLALYWMAAIVIGIPFTIKLWSRVERLQKIQQPGKKRKIVGAMIAIPWIVGSIIGWMMIPSMQIALNAEARLAVGFLSFIGISIGGMWLVVGREFEMVPAFLIPLCSIPVVWNMEEGAMIWAGFVVTAGYSITVFWYLYSAFKAIERW</sequence>
<feature type="transmembrane region" description="Helical" evidence="1">
    <location>
        <begin position="91"/>
        <end position="111"/>
    </location>
</feature>